<proteinExistence type="predicted"/>
<dbReference type="Proteomes" id="UP000001861">
    <property type="component" value="Unassembled WGS sequence"/>
</dbReference>
<dbReference type="PANTHER" id="PTHR28498:SF1">
    <property type="entry name" value="ZINC FINGER SWIM DOMAIN-CONTAINING PROTEIN 7"/>
    <property type="match status" value="1"/>
</dbReference>
<dbReference type="EMBL" id="AACS02000003">
    <property type="protein sequence ID" value="EAU91724.1"/>
    <property type="molecule type" value="Genomic_DNA"/>
</dbReference>
<dbReference type="InterPro" id="IPR007527">
    <property type="entry name" value="Znf_SWIM"/>
</dbReference>
<evidence type="ECO:0000259" key="2">
    <source>
        <dbReference type="PROSITE" id="PS50966"/>
    </source>
</evidence>
<keyword evidence="1" id="KW-0479">Metal-binding</keyword>
<dbReference type="VEuPathDB" id="FungiDB:CC1G_04492"/>
<dbReference type="PROSITE" id="PS50966">
    <property type="entry name" value="ZF_SWIM"/>
    <property type="match status" value="1"/>
</dbReference>
<dbReference type="OrthoDB" id="337581at2759"/>
<dbReference type="OMA" id="CPAYAYS"/>
<gene>
    <name evidence="3" type="ORF">CC1G_04492</name>
</gene>
<feature type="domain" description="SWIM-type" evidence="2">
    <location>
        <begin position="82"/>
        <end position="125"/>
    </location>
</feature>
<dbReference type="PANTHER" id="PTHR28498">
    <property type="entry name" value="ZINC FINGER SWIM DOMAIN-CONTAINING PROTEIN 7"/>
    <property type="match status" value="1"/>
</dbReference>
<evidence type="ECO:0000313" key="4">
    <source>
        <dbReference type="Proteomes" id="UP000001861"/>
    </source>
</evidence>
<dbReference type="GO" id="GO:0000724">
    <property type="term" value="P:double-strand break repair via homologous recombination"/>
    <property type="evidence" value="ECO:0007669"/>
    <property type="project" value="TreeGrafter"/>
</dbReference>
<organism evidence="3 4">
    <name type="scientific">Coprinopsis cinerea (strain Okayama-7 / 130 / ATCC MYA-4618 / FGSC 9003)</name>
    <name type="common">Inky cap fungus</name>
    <name type="synonym">Hormographiella aspergillata</name>
    <dbReference type="NCBI Taxonomy" id="240176"/>
    <lineage>
        <taxon>Eukaryota</taxon>
        <taxon>Fungi</taxon>
        <taxon>Dikarya</taxon>
        <taxon>Basidiomycota</taxon>
        <taxon>Agaricomycotina</taxon>
        <taxon>Agaricomycetes</taxon>
        <taxon>Agaricomycetidae</taxon>
        <taxon>Agaricales</taxon>
        <taxon>Agaricineae</taxon>
        <taxon>Psathyrellaceae</taxon>
        <taxon>Coprinopsis</taxon>
    </lineage>
</organism>
<sequence>METGKDVVVLNSELLVVVFNILDSLETDTLTDESYAKLGALFPETLVVAALDLVDRGNVLKLIFPWNKNKTEYQVLGTTATYLVHLDLPAEIPFYCSCPAFSYSVLSTGTHIMCKHLLATLIARHLDACVERPITADELVESLTKEFQ</sequence>
<dbReference type="GeneID" id="6006497"/>
<evidence type="ECO:0000313" key="3">
    <source>
        <dbReference type="EMBL" id="EAU91724.1"/>
    </source>
</evidence>
<dbReference type="RefSeq" id="XP_001830059.1">
    <property type="nucleotide sequence ID" value="XM_001830007.1"/>
</dbReference>
<protein>
    <recommendedName>
        <fullName evidence="2">SWIM-type domain-containing protein</fullName>
    </recommendedName>
</protein>
<dbReference type="KEGG" id="cci:CC1G_04492"/>
<dbReference type="InParanoid" id="A8N5B4"/>
<evidence type="ECO:0000256" key="1">
    <source>
        <dbReference type="PROSITE-ProRule" id="PRU00325"/>
    </source>
</evidence>
<dbReference type="GO" id="GO:0008270">
    <property type="term" value="F:zinc ion binding"/>
    <property type="evidence" value="ECO:0007669"/>
    <property type="project" value="UniProtKB-KW"/>
</dbReference>
<dbReference type="eggNOG" id="ENOG502SECZ">
    <property type="taxonomic scope" value="Eukaryota"/>
</dbReference>
<dbReference type="GO" id="GO:0097196">
    <property type="term" value="C:Shu complex"/>
    <property type="evidence" value="ECO:0007669"/>
    <property type="project" value="TreeGrafter"/>
</dbReference>
<keyword evidence="4" id="KW-1185">Reference proteome</keyword>
<accession>A8N5B4</accession>
<keyword evidence="1" id="KW-0863">Zinc-finger</keyword>
<reference evidence="3 4" key="1">
    <citation type="journal article" date="2010" name="Proc. Natl. Acad. Sci. U.S.A.">
        <title>Insights into evolution of multicellular fungi from the assembled chromosomes of the mushroom Coprinopsis cinerea (Coprinus cinereus).</title>
        <authorList>
            <person name="Stajich J.E."/>
            <person name="Wilke S.K."/>
            <person name="Ahren D."/>
            <person name="Au C.H."/>
            <person name="Birren B.W."/>
            <person name="Borodovsky M."/>
            <person name="Burns C."/>
            <person name="Canback B."/>
            <person name="Casselton L.A."/>
            <person name="Cheng C.K."/>
            <person name="Deng J."/>
            <person name="Dietrich F.S."/>
            <person name="Fargo D.C."/>
            <person name="Farman M.L."/>
            <person name="Gathman A.C."/>
            <person name="Goldberg J."/>
            <person name="Guigo R."/>
            <person name="Hoegger P.J."/>
            <person name="Hooker J.B."/>
            <person name="Huggins A."/>
            <person name="James T.Y."/>
            <person name="Kamada T."/>
            <person name="Kilaru S."/>
            <person name="Kodira C."/>
            <person name="Kues U."/>
            <person name="Kupfer D."/>
            <person name="Kwan H.S."/>
            <person name="Lomsadze A."/>
            <person name="Li W."/>
            <person name="Lilly W.W."/>
            <person name="Ma L.J."/>
            <person name="Mackey A.J."/>
            <person name="Manning G."/>
            <person name="Martin F."/>
            <person name="Muraguchi H."/>
            <person name="Natvig D.O."/>
            <person name="Palmerini H."/>
            <person name="Ramesh M.A."/>
            <person name="Rehmeyer C.J."/>
            <person name="Roe B.A."/>
            <person name="Shenoy N."/>
            <person name="Stanke M."/>
            <person name="Ter-Hovhannisyan V."/>
            <person name="Tunlid A."/>
            <person name="Velagapudi R."/>
            <person name="Vision T.J."/>
            <person name="Zeng Q."/>
            <person name="Zolan M.E."/>
            <person name="Pukkila P.J."/>
        </authorList>
    </citation>
    <scope>NUCLEOTIDE SEQUENCE [LARGE SCALE GENOMIC DNA]</scope>
    <source>
        <strain evidence="4">Okayama-7 / 130 / ATCC MYA-4618 / FGSC 9003</strain>
    </source>
</reference>
<dbReference type="AlphaFoldDB" id="A8N5B4"/>
<keyword evidence="1" id="KW-0862">Zinc</keyword>
<dbReference type="Pfam" id="PF04434">
    <property type="entry name" value="SWIM"/>
    <property type="match status" value="1"/>
</dbReference>
<name>A8N5B4_COPC7</name>
<comment type="caution">
    <text evidence="3">The sequence shown here is derived from an EMBL/GenBank/DDBJ whole genome shotgun (WGS) entry which is preliminary data.</text>
</comment>